<dbReference type="EMBL" id="KE747818">
    <property type="protein sequence ID" value="RMZ69563.1"/>
    <property type="molecule type" value="Genomic_DNA"/>
</dbReference>
<protein>
    <submittedName>
        <fullName evidence="1">Uncharacterized protein</fullName>
    </submittedName>
</protein>
<evidence type="ECO:0000313" key="1">
    <source>
        <dbReference type="EMBL" id="RMZ69563.1"/>
    </source>
</evidence>
<accession>A0A3M7M4Z7</accession>
<evidence type="ECO:0000313" key="2">
    <source>
        <dbReference type="Proteomes" id="UP000265663"/>
    </source>
</evidence>
<gene>
    <name evidence="1" type="ORF">GMOD_00006393</name>
</gene>
<keyword evidence="2" id="KW-1185">Reference proteome</keyword>
<dbReference type="Proteomes" id="UP000265663">
    <property type="component" value="Unassembled WGS sequence"/>
</dbReference>
<name>A0A3M7M4Z7_9PLEO</name>
<proteinExistence type="predicted"/>
<sequence length="73" mass="7857">MTRCAQVPTGPAGLGSVAVETVHTDTDTVVRSSLPESSVFCLLLTIQYIQPLRLIRTFHAATGRAETLSLRAM</sequence>
<dbReference type="AlphaFoldDB" id="A0A3M7M4Z7"/>
<reference evidence="1 2" key="1">
    <citation type="journal article" date="2014" name="PLoS ONE">
        <title>De novo Genome Assembly of the Fungal Plant Pathogen Pyrenophora semeniperda.</title>
        <authorList>
            <person name="Soliai M.M."/>
            <person name="Meyer S.E."/>
            <person name="Udall J.A."/>
            <person name="Elzinga D.E."/>
            <person name="Hermansen R.A."/>
            <person name="Bodily P.M."/>
            <person name="Hart A.A."/>
            <person name="Coleman C.E."/>
        </authorList>
    </citation>
    <scope>NUCLEOTIDE SEQUENCE [LARGE SCALE GENOMIC DNA]</scope>
    <source>
        <strain evidence="1 2">CCB06</strain>
        <tissue evidence="1">Mycelium</tissue>
    </source>
</reference>
<organism evidence="1 2">
    <name type="scientific">Pyrenophora seminiperda CCB06</name>
    <dbReference type="NCBI Taxonomy" id="1302712"/>
    <lineage>
        <taxon>Eukaryota</taxon>
        <taxon>Fungi</taxon>
        <taxon>Dikarya</taxon>
        <taxon>Ascomycota</taxon>
        <taxon>Pezizomycotina</taxon>
        <taxon>Dothideomycetes</taxon>
        <taxon>Pleosporomycetidae</taxon>
        <taxon>Pleosporales</taxon>
        <taxon>Pleosporineae</taxon>
        <taxon>Pleosporaceae</taxon>
        <taxon>Pyrenophora</taxon>
    </lineage>
</organism>